<keyword evidence="1" id="KW-0812">Transmembrane</keyword>
<organism evidence="2">
    <name type="scientific">marine metagenome</name>
    <dbReference type="NCBI Taxonomy" id="408172"/>
    <lineage>
        <taxon>unclassified sequences</taxon>
        <taxon>metagenomes</taxon>
        <taxon>ecological metagenomes</taxon>
    </lineage>
</organism>
<gene>
    <name evidence="2" type="ORF">METZ01_LOCUS48062</name>
</gene>
<keyword evidence="1" id="KW-1133">Transmembrane helix</keyword>
<protein>
    <submittedName>
        <fullName evidence="2">Uncharacterized protein</fullName>
    </submittedName>
</protein>
<name>A0A381RW32_9ZZZZ</name>
<keyword evidence="1" id="KW-0472">Membrane</keyword>
<evidence type="ECO:0000256" key="1">
    <source>
        <dbReference type="SAM" id="Phobius"/>
    </source>
</evidence>
<sequence>MRKVSLDVWIQLIGLLSVLGGLVFVGLQMRQSQTIALAAQQQARMQVFVEAFSTLSERNTDLTEYLANGVAPENELSLKNFMNQRWMIYENDYLQYRLGLMDEDMWNAKFNSMEGLYNGTNSKDCVLAHYVYDAMKIGFDHNFVELVESIPSDCP</sequence>
<dbReference type="AlphaFoldDB" id="A0A381RW32"/>
<feature type="transmembrane region" description="Helical" evidence="1">
    <location>
        <begin position="6"/>
        <end position="27"/>
    </location>
</feature>
<reference evidence="2" key="1">
    <citation type="submission" date="2018-05" db="EMBL/GenBank/DDBJ databases">
        <authorList>
            <person name="Lanie J.A."/>
            <person name="Ng W.-L."/>
            <person name="Kazmierczak K.M."/>
            <person name="Andrzejewski T.M."/>
            <person name="Davidsen T.M."/>
            <person name="Wayne K.J."/>
            <person name="Tettelin H."/>
            <person name="Glass J.I."/>
            <person name="Rusch D."/>
            <person name="Podicherti R."/>
            <person name="Tsui H.-C.T."/>
            <person name="Winkler M.E."/>
        </authorList>
    </citation>
    <scope>NUCLEOTIDE SEQUENCE</scope>
</reference>
<evidence type="ECO:0000313" key="2">
    <source>
        <dbReference type="EMBL" id="SUZ95208.1"/>
    </source>
</evidence>
<dbReference type="EMBL" id="UINC01002304">
    <property type="protein sequence ID" value="SUZ95208.1"/>
    <property type="molecule type" value="Genomic_DNA"/>
</dbReference>
<accession>A0A381RW32</accession>
<proteinExistence type="predicted"/>